<gene>
    <name evidence="2" type="ORF">SISNIDRAFT_469197</name>
</gene>
<dbReference type="Proteomes" id="UP000076722">
    <property type="component" value="Unassembled WGS sequence"/>
</dbReference>
<evidence type="ECO:0000256" key="1">
    <source>
        <dbReference type="SAM" id="MobiDB-lite"/>
    </source>
</evidence>
<name>A0A164QIJ6_9AGAM</name>
<keyword evidence="3" id="KW-1185">Reference proteome</keyword>
<dbReference type="EMBL" id="KV419426">
    <property type="protein sequence ID" value="KZS89692.1"/>
    <property type="molecule type" value="Genomic_DNA"/>
</dbReference>
<organism evidence="2 3">
    <name type="scientific">Sistotremastrum niveocremeum HHB9708</name>
    <dbReference type="NCBI Taxonomy" id="1314777"/>
    <lineage>
        <taxon>Eukaryota</taxon>
        <taxon>Fungi</taxon>
        <taxon>Dikarya</taxon>
        <taxon>Basidiomycota</taxon>
        <taxon>Agaricomycotina</taxon>
        <taxon>Agaricomycetes</taxon>
        <taxon>Sistotremastrales</taxon>
        <taxon>Sistotremastraceae</taxon>
        <taxon>Sertulicium</taxon>
        <taxon>Sertulicium niveocremeum</taxon>
    </lineage>
</organism>
<feature type="region of interest" description="Disordered" evidence="1">
    <location>
        <begin position="321"/>
        <end position="391"/>
    </location>
</feature>
<reference evidence="2 3" key="1">
    <citation type="journal article" date="2016" name="Mol. Biol. Evol.">
        <title>Comparative Genomics of Early-Diverging Mushroom-Forming Fungi Provides Insights into the Origins of Lignocellulose Decay Capabilities.</title>
        <authorList>
            <person name="Nagy L.G."/>
            <person name="Riley R."/>
            <person name="Tritt A."/>
            <person name="Adam C."/>
            <person name="Daum C."/>
            <person name="Floudas D."/>
            <person name="Sun H."/>
            <person name="Yadav J.S."/>
            <person name="Pangilinan J."/>
            <person name="Larsson K.H."/>
            <person name="Matsuura K."/>
            <person name="Barry K."/>
            <person name="Labutti K."/>
            <person name="Kuo R."/>
            <person name="Ohm R.A."/>
            <person name="Bhattacharya S.S."/>
            <person name="Shirouzu T."/>
            <person name="Yoshinaga Y."/>
            <person name="Martin F.M."/>
            <person name="Grigoriev I.V."/>
            <person name="Hibbett D.S."/>
        </authorList>
    </citation>
    <scope>NUCLEOTIDE SEQUENCE [LARGE SCALE GENOMIC DNA]</scope>
    <source>
        <strain evidence="2 3">HHB9708</strain>
    </source>
</reference>
<proteinExistence type="predicted"/>
<accession>A0A164QIJ6</accession>
<protein>
    <submittedName>
        <fullName evidence="2">Uncharacterized protein</fullName>
    </submittedName>
</protein>
<feature type="region of interest" description="Disordered" evidence="1">
    <location>
        <begin position="213"/>
        <end position="232"/>
    </location>
</feature>
<sequence>MAALSLDGASQLSLVDRAILGQVVDYHKSSKWDLECSPGQLDNSRQISWTEETVFDQPAYVLYGGEGRPWPLKFIGYIGPSSRISLYGTNIAETYIVGHPDESMLTRQRLDFVIHPFNYPNHLLSEWNGSDRRWFVTLEQHFVQFIKKQRMHPGLSRDSSQILNLKGSEKVAVKLDAFTERLGDDIRGDCLHVQAIQYTLVDEAWTHGRERHGTARSAIKRPDGTLCSASDPASKLSPLSNLQKTKYRPVVQSIFLEDNMHCADPFQYSSTLCIGTPVMVKAQPFIAIVKTAASVRYVCSLRLIAMRILDGSVAIDRRFVEHRPTPTPSPPKTKRKSVHLLTPPSDDPQSPTERKRRRSALPVRNYNLRQTFEGEGGIPKAPVFRRPDQRD</sequence>
<dbReference type="AlphaFoldDB" id="A0A164QIJ6"/>
<evidence type="ECO:0000313" key="3">
    <source>
        <dbReference type="Proteomes" id="UP000076722"/>
    </source>
</evidence>
<evidence type="ECO:0000313" key="2">
    <source>
        <dbReference type="EMBL" id="KZS89692.1"/>
    </source>
</evidence>